<reference evidence="1 2" key="1">
    <citation type="journal article" date="2014" name="Nature">
        <title>The genome of the recently domesticated crop plant sugar beet (Beta vulgaris).</title>
        <authorList>
            <person name="Dohm J.C."/>
            <person name="Minoche A.E."/>
            <person name="Holtgrawe D."/>
            <person name="Capella-Gutierrez S."/>
            <person name="Zakrzewski F."/>
            <person name="Tafer H."/>
            <person name="Rupp O."/>
            <person name="Sorensen T.R."/>
            <person name="Stracke R."/>
            <person name="Reinhardt R."/>
            <person name="Goesmann A."/>
            <person name="Kraft T."/>
            <person name="Schulz B."/>
            <person name="Stadler P.F."/>
            <person name="Schmidt T."/>
            <person name="Gabaldon T."/>
            <person name="Lehrach H."/>
            <person name="Weisshaar B."/>
            <person name="Himmelbauer H."/>
        </authorList>
    </citation>
    <scope>NUCLEOTIDE SEQUENCE [LARGE SCALE GENOMIC DNA]</scope>
    <source>
        <tissue evidence="1">Taproot</tissue>
    </source>
</reference>
<dbReference type="EMBL" id="KQ128288">
    <property type="protein sequence ID" value="KMS64561.1"/>
    <property type="molecule type" value="Genomic_DNA"/>
</dbReference>
<name>A0A0J7YLS7_BETVV</name>
<organism evidence="1 2">
    <name type="scientific">Beta vulgaris subsp. vulgaris</name>
    <name type="common">Beet</name>
    <dbReference type="NCBI Taxonomy" id="3555"/>
    <lineage>
        <taxon>Eukaryota</taxon>
        <taxon>Viridiplantae</taxon>
        <taxon>Streptophyta</taxon>
        <taxon>Embryophyta</taxon>
        <taxon>Tracheophyta</taxon>
        <taxon>Spermatophyta</taxon>
        <taxon>Magnoliopsida</taxon>
        <taxon>eudicotyledons</taxon>
        <taxon>Gunneridae</taxon>
        <taxon>Pentapetalae</taxon>
        <taxon>Caryophyllales</taxon>
        <taxon>Chenopodiaceae</taxon>
        <taxon>Betoideae</taxon>
        <taxon>Beta</taxon>
    </lineage>
</organism>
<evidence type="ECO:0008006" key="3">
    <source>
        <dbReference type="Google" id="ProtNLM"/>
    </source>
</evidence>
<keyword evidence="2" id="KW-1185">Reference proteome</keyword>
<dbReference type="Proteomes" id="UP000035740">
    <property type="component" value="Unassembled WGS sequence"/>
</dbReference>
<dbReference type="OrthoDB" id="1723719at2759"/>
<sequence length="251" mass="27831">ESDLQNVELDESVPIKHAAEPTLGVVRNVINEDTQQDSNVGRVEIVEVPAGQSVNVDHSAKTEVVVKDEHVIGGDGGVRNANVFVCPSLMSRMSPAAITRLMKKCFSKQQKKEISSIGFGSLEFLDVQKMPLHLAYWLVYHFDANTCSLNIPGEKSLVITEQDVHDVLGLPIGEEEIDLSFEDKDVDLLDSWKKQFPLNTLCVSVGDLATFLKNTKGASAMFKRNFVVLCCTVLMSGTQNKNVNHWILRYL</sequence>
<evidence type="ECO:0000313" key="2">
    <source>
        <dbReference type="Proteomes" id="UP000035740"/>
    </source>
</evidence>
<proteinExistence type="predicted"/>
<gene>
    <name evidence="1" type="ORF">BVRB_019040</name>
</gene>
<accession>A0A0J7YLS7</accession>
<protein>
    <recommendedName>
        <fullName evidence="3">Aminotransferase-like plant mobile domain-containing protein</fullName>
    </recommendedName>
</protein>
<feature type="non-terminal residue" evidence="1">
    <location>
        <position position="251"/>
    </location>
</feature>
<dbReference type="PANTHER" id="PTHR34835">
    <property type="entry name" value="OS07G0283600 PROTEIN-RELATED"/>
    <property type="match status" value="1"/>
</dbReference>
<feature type="non-terminal residue" evidence="1">
    <location>
        <position position="1"/>
    </location>
</feature>
<evidence type="ECO:0000313" key="1">
    <source>
        <dbReference type="EMBL" id="KMS64561.1"/>
    </source>
</evidence>
<dbReference type="AlphaFoldDB" id="A0A0J7YLS7"/>